<evidence type="ECO:0000313" key="2">
    <source>
        <dbReference type="EMBL" id="NYG32309.1"/>
    </source>
</evidence>
<dbReference type="Proteomes" id="UP000518288">
    <property type="component" value="Unassembled WGS sequence"/>
</dbReference>
<evidence type="ECO:0000256" key="1">
    <source>
        <dbReference type="SAM" id="MobiDB-lite"/>
    </source>
</evidence>
<organism evidence="2 3">
    <name type="scientific">Sphaerotilus montanus</name>
    <dbReference type="NCBI Taxonomy" id="522889"/>
    <lineage>
        <taxon>Bacteria</taxon>
        <taxon>Pseudomonadati</taxon>
        <taxon>Pseudomonadota</taxon>
        <taxon>Betaproteobacteria</taxon>
        <taxon>Burkholderiales</taxon>
        <taxon>Sphaerotilaceae</taxon>
        <taxon>Sphaerotilus</taxon>
    </lineage>
</organism>
<dbReference type="EMBL" id="JACCFH010000001">
    <property type="protein sequence ID" value="NYG32309.1"/>
    <property type="molecule type" value="Genomic_DNA"/>
</dbReference>
<comment type="caution">
    <text evidence="2">The sequence shown here is derived from an EMBL/GenBank/DDBJ whole genome shotgun (WGS) entry which is preliminary data.</text>
</comment>
<proteinExistence type="predicted"/>
<name>A0A7Y9UBA5_9BURK</name>
<dbReference type="InterPro" id="IPR021457">
    <property type="entry name" value="DUF3108"/>
</dbReference>
<reference evidence="2 3" key="1">
    <citation type="submission" date="2020-07" db="EMBL/GenBank/DDBJ databases">
        <title>Genomic Encyclopedia of Archaeal and Bacterial Type Strains, Phase II (KMG-II): from individual species to whole genera.</title>
        <authorList>
            <person name="Goeker M."/>
        </authorList>
    </citation>
    <scope>NUCLEOTIDE SEQUENCE [LARGE SCALE GENOMIC DNA]</scope>
    <source>
        <strain evidence="2 3">DSM 21226</strain>
    </source>
</reference>
<accession>A0A7Y9UBA5</accession>
<dbReference type="AlphaFoldDB" id="A0A7Y9UBA5"/>
<sequence length="397" mass="42417">MRGARLRSPAGWRLAVLVLLVVLLHGLALDGLRQALAPAEPAAPAITRIDATYTRVVAQSAAPTGPPVAPVAKRSKRRPAAAPPAATPASDAAADTSVEITVSEPVPAASEPAWDPNAAPGSVAGPPPVAAAPAASVPQMADAASAAAAVVPEGAASGPAFSWPVSTRLTYTLEGWYQGEVHGDAQVEWLRDGDRYQVHLDVSIGPRLAPLVARRMSSEGRITPDGLRPQRYEQATRQIIGRNRLVQLAFPDERSVRLQDGRLSATRADVQDTASQFIQMVFLFSTRPALREKGGRVEFDLALPHRVRRWAYEVGDTLPTATPLGELETFHVRPVPARDSVAETPGEVARSGGSILSAQVWYAPTLQMLPVRIRIEQDAETWIDLRLSEPPRQAAVP</sequence>
<feature type="compositionally biased region" description="Low complexity" evidence="1">
    <location>
        <begin position="87"/>
        <end position="96"/>
    </location>
</feature>
<evidence type="ECO:0000313" key="3">
    <source>
        <dbReference type="Proteomes" id="UP000518288"/>
    </source>
</evidence>
<protein>
    <recommendedName>
        <fullName evidence="4">DUF3108 domain-containing protein</fullName>
    </recommendedName>
</protein>
<feature type="region of interest" description="Disordered" evidence="1">
    <location>
        <begin position="59"/>
        <end position="96"/>
    </location>
</feature>
<keyword evidence="3" id="KW-1185">Reference proteome</keyword>
<dbReference type="Pfam" id="PF11306">
    <property type="entry name" value="DUF3108"/>
    <property type="match status" value="1"/>
</dbReference>
<dbReference type="RefSeq" id="WP_179633216.1">
    <property type="nucleotide sequence ID" value="NZ_JACCFH010000001.1"/>
</dbReference>
<gene>
    <name evidence="2" type="ORF">BDD16_001295</name>
</gene>
<evidence type="ECO:0008006" key="4">
    <source>
        <dbReference type="Google" id="ProtNLM"/>
    </source>
</evidence>